<dbReference type="EMBL" id="QFFZ01000001">
    <property type="protein sequence ID" value="TEB13607.1"/>
    <property type="molecule type" value="Genomic_DNA"/>
</dbReference>
<dbReference type="RefSeq" id="WP_243119659.1">
    <property type="nucleotide sequence ID" value="NZ_QFFZ01000001.1"/>
</dbReference>
<dbReference type="AlphaFoldDB" id="A0A4Y7RZ79"/>
<comment type="similarity">
    <text evidence="2 9">Belongs to the ABC-2 integral membrane protein family.</text>
</comment>
<dbReference type="InterPro" id="IPR013525">
    <property type="entry name" value="ABC2_TM"/>
</dbReference>
<dbReference type="GO" id="GO:0043190">
    <property type="term" value="C:ATP-binding cassette (ABC) transporter complex"/>
    <property type="evidence" value="ECO:0007669"/>
    <property type="project" value="InterPro"/>
</dbReference>
<dbReference type="PRINTS" id="PR00164">
    <property type="entry name" value="ABC2TRNSPORT"/>
</dbReference>
<keyword evidence="5" id="KW-0997">Cell inner membrane</keyword>
<dbReference type="PANTHER" id="PTHR30413">
    <property type="entry name" value="INNER MEMBRANE TRANSPORT PERMEASE"/>
    <property type="match status" value="1"/>
</dbReference>
<dbReference type="InterPro" id="IPR000412">
    <property type="entry name" value="ABC_2_transport"/>
</dbReference>
<dbReference type="InterPro" id="IPR047817">
    <property type="entry name" value="ABC2_TM_bact-type"/>
</dbReference>
<comment type="caution">
    <text evidence="11">The sequence shown here is derived from an EMBL/GenBank/DDBJ whole genome shotgun (WGS) entry which is preliminary data.</text>
</comment>
<evidence type="ECO:0000313" key="12">
    <source>
        <dbReference type="Proteomes" id="UP000297597"/>
    </source>
</evidence>
<keyword evidence="7 9" id="KW-1133">Transmembrane helix</keyword>
<evidence type="ECO:0000259" key="10">
    <source>
        <dbReference type="PROSITE" id="PS51012"/>
    </source>
</evidence>
<evidence type="ECO:0000313" key="11">
    <source>
        <dbReference type="EMBL" id="TEB13607.1"/>
    </source>
</evidence>
<dbReference type="PROSITE" id="PS51012">
    <property type="entry name" value="ABC_TM2"/>
    <property type="match status" value="1"/>
</dbReference>
<evidence type="ECO:0000256" key="1">
    <source>
        <dbReference type="ARBA" id="ARBA00004429"/>
    </source>
</evidence>
<sequence length="272" mass="30443">MSKISVSFVEEKEHMRHRLTRYCDLVTGLALRDVKMRYQLSVLGLYWAVLNPLLMTAVWSFVFSKIFRAEGIKGVPYVVFLFCGLTFWNLFSNSLMTAVNCLTGNASLLSKLYFPRVILPTSSVMARLVDFAFSLIVLAILMVIYRVTPGCKLYWLPLLIVIELVFTLGLAYIVSAVNVLYRDLGQILSVLLTLWLYISPVIYTLEQVPPGIKDYFICNPVGELIYMEVNVVLGSGVVDPAALGVTALISAGVFLLGLLVFRRLESAFAEVM</sequence>
<feature type="transmembrane region" description="Helical" evidence="9">
    <location>
        <begin position="153"/>
        <end position="175"/>
    </location>
</feature>
<evidence type="ECO:0000256" key="7">
    <source>
        <dbReference type="ARBA" id="ARBA00022989"/>
    </source>
</evidence>
<feature type="transmembrane region" description="Helical" evidence="9">
    <location>
        <begin position="44"/>
        <end position="62"/>
    </location>
</feature>
<feature type="transmembrane region" description="Helical" evidence="9">
    <location>
        <begin position="126"/>
        <end position="147"/>
    </location>
</feature>
<evidence type="ECO:0000256" key="4">
    <source>
        <dbReference type="ARBA" id="ARBA00022475"/>
    </source>
</evidence>
<evidence type="ECO:0000256" key="2">
    <source>
        <dbReference type="ARBA" id="ARBA00007783"/>
    </source>
</evidence>
<protein>
    <recommendedName>
        <fullName evidence="9">Transport permease protein</fullName>
    </recommendedName>
</protein>
<dbReference type="PANTHER" id="PTHR30413:SF8">
    <property type="entry name" value="TRANSPORT PERMEASE PROTEIN"/>
    <property type="match status" value="1"/>
</dbReference>
<feature type="transmembrane region" description="Helical" evidence="9">
    <location>
        <begin position="187"/>
        <end position="205"/>
    </location>
</feature>
<comment type="subcellular location">
    <subcellularLocation>
        <location evidence="1">Cell inner membrane</location>
        <topology evidence="1">Multi-pass membrane protein</topology>
    </subcellularLocation>
    <subcellularLocation>
        <location evidence="9">Cell membrane</location>
        <topology evidence="9">Multi-pass membrane protein</topology>
    </subcellularLocation>
</comment>
<reference evidence="11 12" key="1">
    <citation type="journal article" date="2018" name="Environ. Microbiol.">
        <title>Novel energy conservation strategies and behaviour of Pelotomaculum schinkii driving syntrophic propionate catabolism.</title>
        <authorList>
            <person name="Hidalgo-Ahumada C.A.P."/>
            <person name="Nobu M.K."/>
            <person name="Narihiro T."/>
            <person name="Tamaki H."/>
            <person name="Liu W.T."/>
            <person name="Kamagata Y."/>
            <person name="Stams A.J.M."/>
            <person name="Imachi H."/>
            <person name="Sousa D.Z."/>
        </authorList>
    </citation>
    <scope>NUCLEOTIDE SEQUENCE [LARGE SCALE GENOMIC DNA]</scope>
    <source>
        <strain evidence="11 12">MGP</strain>
    </source>
</reference>
<evidence type="ECO:0000256" key="5">
    <source>
        <dbReference type="ARBA" id="ARBA00022519"/>
    </source>
</evidence>
<gene>
    <name evidence="11" type="primary">tagG_1</name>
    <name evidence="11" type="ORF">Pmgp_00007</name>
</gene>
<proteinExistence type="inferred from homology"/>
<feature type="transmembrane region" description="Helical" evidence="9">
    <location>
        <begin position="74"/>
        <end position="91"/>
    </location>
</feature>
<evidence type="ECO:0000256" key="8">
    <source>
        <dbReference type="ARBA" id="ARBA00023136"/>
    </source>
</evidence>
<dbReference type="GO" id="GO:0015920">
    <property type="term" value="P:lipopolysaccharide transport"/>
    <property type="evidence" value="ECO:0007669"/>
    <property type="project" value="TreeGrafter"/>
</dbReference>
<evidence type="ECO:0000256" key="9">
    <source>
        <dbReference type="RuleBase" id="RU361157"/>
    </source>
</evidence>
<keyword evidence="4 9" id="KW-1003">Cell membrane</keyword>
<keyword evidence="8 9" id="KW-0472">Membrane</keyword>
<keyword evidence="12" id="KW-1185">Reference proteome</keyword>
<name>A0A4Y7RZ79_9FIRM</name>
<dbReference type="Pfam" id="PF01061">
    <property type="entry name" value="ABC2_membrane"/>
    <property type="match status" value="1"/>
</dbReference>
<feature type="transmembrane region" description="Helical" evidence="9">
    <location>
        <begin position="241"/>
        <end position="261"/>
    </location>
</feature>
<dbReference type="GO" id="GO:0140359">
    <property type="term" value="F:ABC-type transporter activity"/>
    <property type="evidence" value="ECO:0007669"/>
    <property type="project" value="InterPro"/>
</dbReference>
<keyword evidence="3 9" id="KW-0813">Transport</keyword>
<keyword evidence="6 9" id="KW-0812">Transmembrane</keyword>
<evidence type="ECO:0000256" key="6">
    <source>
        <dbReference type="ARBA" id="ARBA00022692"/>
    </source>
</evidence>
<evidence type="ECO:0000256" key="3">
    <source>
        <dbReference type="ARBA" id="ARBA00022448"/>
    </source>
</evidence>
<accession>A0A4Y7RZ79</accession>
<organism evidence="11 12">
    <name type="scientific">Pelotomaculum propionicicum</name>
    <dbReference type="NCBI Taxonomy" id="258475"/>
    <lineage>
        <taxon>Bacteria</taxon>
        <taxon>Bacillati</taxon>
        <taxon>Bacillota</taxon>
        <taxon>Clostridia</taxon>
        <taxon>Eubacteriales</taxon>
        <taxon>Desulfotomaculaceae</taxon>
        <taxon>Pelotomaculum</taxon>
    </lineage>
</organism>
<dbReference type="Proteomes" id="UP000297597">
    <property type="component" value="Unassembled WGS sequence"/>
</dbReference>
<feature type="domain" description="ABC transmembrane type-2" evidence="10">
    <location>
        <begin position="43"/>
        <end position="264"/>
    </location>
</feature>